<dbReference type="VEuPathDB" id="FungiDB:RhiirFUN_017262"/>
<dbReference type="EMBL" id="KI275427">
    <property type="protein sequence ID" value="ESA22615.1"/>
    <property type="molecule type" value="Genomic_DNA"/>
</dbReference>
<dbReference type="AlphaFoldDB" id="U9UQG8"/>
<evidence type="ECO:0000256" key="1">
    <source>
        <dbReference type="SAM" id="MobiDB-lite"/>
    </source>
</evidence>
<protein>
    <submittedName>
        <fullName evidence="2">Uncharacterized protein</fullName>
    </submittedName>
</protein>
<accession>U9UQG8</accession>
<evidence type="ECO:0000313" key="2">
    <source>
        <dbReference type="EMBL" id="ESA22615.1"/>
    </source>
</evidence>
<feature type="region of interest" description="Disordered" evidence="1">
    <location>
        <begin position="82"/>
        <end position="101"/>
    </location>
</feature>
<gene>
    <name evidence="2" type="ORF">GLOINDRAFT_16252</name>
</gene>
<proteinExistence type="predicted"/>
<sequence>MTSNSLKLMSKNASNMLCTHGIQFERKVYNAHTKELDEIQELIDKLNIENPFIAEEYIQYDDSEVITDMISNEEILKVVFSNNNNHQKKGTEDSDPLPSITHNEAINYYDKINQS</sequence>
<reference evidence="2" key="1">
    <citation type="submission" date="2013-07" db="EMBL/GenBank/DDBJ databases">
        <title>The genome of an arbuscular mycorrhizal fungus provides insights into the evolution of the oldest plant symbiosis.</title>
        <authorList>
            <consortium name="DOE Joint Genome Institute"/>
            <person name="Tisserant E."/>
            <person name="Malbreil M."/>
            <person name="Kuo A."/>
            <person name="Kohler A."/>
            <person name="Symeonidi A."/>
            <person name="Balestrini R."/>
            <person name="Charron P."/>
            <person name="Duensing N."/>
            <person name="Frei-dit-Frey N."/>
            <person name="Gianinazzi-Pearson V."/>
            <person name="Gilbert B."/>
            <person name="Handa Y."/>
            <person name="Hijri M."/>
            <person name="Kaul R."/>
            <person name="Kawaguchi M."/>
            <person name="Krajinski F."/>
            <person name="Lammers P."/>
            <person name="Lapierre D."/>
            <person name="Masclaux F.G."/>
            <person name="Murat C."/>
            <person name="Morin E."/>
            <person name="Ndikumana S."/>
            <person name="Pagni M."/>
            <person name="Petitpierre D."/>
            <person name="Requena N."/>
            <person name="Rosikiewicz P."/>
            <person name="Riley R."/>
            <person name="Saito K."/>
            <person name="San Clemente H."/>
            <person name="Shapiro H."/>
            <person name="van Tuinen D."/>
            <person name="Becard G."/>
            <person name="Bonfante P."/>
            <person name="Paszkowski U."/>
            <person name="Shachar-Hill Y."/>
            <person name="Young J.P."/>
            <person name="Sanders I.R."/>
            <person name="Henrissat B."/>
            <person name="Rensing S.A."/>
            <person name="Grigoriev I.V."/>
            <person name="Corradi N."/>
            <person name="Roux C."/>
            <person name="Martin F."/>
        </authorList>
    </citation>
    <scope>NUCLEOTIDE SEQUENCE</scope>
    <source>
        <strain evidence="2">DAOM 197198</strain>
    </source>
</reference>
<dbReference type="HOGENOM" id="CLU_2110205_0_0_1"/>
<name>U9UQG8_RHIID</name>
<organism evidence="2">
    <name type="scientific">Rhizophagus irregularis (strain DAOM 181602 / DAOM 197198 / MUCL 43194)</name>
    <name type="common">Arbuscular mycorrhizal fungus</name>
    <name type="synonym">Glomus intraradices</name>
    <dbReference type="NCBI Taxonomy" id="747089"/>
    <lineage>
        <taxon>Eukaryota</taxon>
        <taxon>Fungi</taxon>
        <taxon>Fungi incertae sedis</taxon>
        <taxon>Mucoromycota</taxon>
        <taxon>Glomeromycotina</taxon>
        <taxon>Glomeromycetes</taxon>
        <taxon>Glomerales</taxon>
        <taxon>Glomeraceae</taxon>
        <taxon>Rhizophagus</taxon>
    </lineage>
</organism>